<dbReference type="STRING" id="391625.PPSIR1_27373"/>
<dbReference type="Pfam" id="PF00550">
    <property type="entry name" value="PP-binding"/>
    <property type="match status" value="2"/>
</dbReference>
<dbReference type="InterPro" id="IPR049900">
    <property type="entry name" value="PKS_mFAS_DH"/>
</dbReference>
<feature type="region of interest" description="N-terminal hotdog fold" evidence="2">
    <location>
        <begin position="681"/>
        <end position="806"/>
    </location>
</feature>
<keyword evidence="5" id="KW-1185">Reference proteome</keyword>
<dbReference type="EMBL" id="ABCS01000022">
    <property type="protein sequence ID" value="EDM79159.1"/>
    <property type="molecule type" value="Genomic_DNA"/>
</dbReference>
<sequence>MLEVVDEKTGYPTDMLELSMEIEADMGIDSIKRVEILSTMRQRVPGLPEADPAKLASMRTLAEIAEALGAPAGGAPAAAAAAAPVAAAAPAPAAAPAAGANGVDLVAEMLEVVAEKTGYPADMLELGMEIEADLGIDSIKRVEILSTMRQRVPGLPEADPAKLASMRTLAEIVEALHVNPEMGAAEPSLVTAPASISDISSLARFVVRPRVVPAPGFASALFEARTIVVLPEGGDPSAPLAAGLVERLRGAGLPARVATDLDGVRDADAVIDLRALVPETSADAWAKANFDAFSLARALAPRFGEFGGTLVFVQDTGGDLGISGSAPGREGYAGIAGLAKTAALEWPTAEVRTIDLSYLSAARTADDAAAALFTELERGGLEREVGLAADGTRVTLEGALETVPGPTVPVTEGGVFVVSGGARGVTASALIELARTAPGRCKFLILGRTALAEEDPSLASASTDAELKRALMLAARSRGEAVSPRELGSQARRILANREVRANFAALRGYGSEVEYAAVDVRSVEQVRDAVASVRTRWGRVDGLIHGAGVLADASLQDKTDEGFLRVFETKVAGLRALLDATASDDLRWLCLFSSVAARGGNPGQSDYAMANEILNKAAAAEAARRGPSCAVSSIGWGPWAGGMVTPTLAAMFEARGVGLIPLDEGCQAFVAELGAGGPSEVVIGAGLELAPGEAQGYAGLARVHRGSAPQLDDHRVRGEVVLPIAMVLEWFVQLAQVELPSAPSWVFEDFRVLRGVVVSDYDAAPTTLRVVSQSAGEGLGVELTTVDGDGGRRHGARLRAGEGRLSAVEAASLPASPWAVSEVYAPGRLFHGPAFQAITSLEGLSEQGASALLQGYATSGVQWSPRRRPLDPVALDGMLQLGLLCGLARFGEPSLPLAIERCEILRAELDATEGPYRCELRVREASNQHTRCDAALIAADGRVVIRIEGLQMFALPRAQSAAAE</sequence>
<dbReference type="InterPro" id="IPR036736">
    <property type="entry name" value="ACP-like_sf"/>
</dbReference>
<feature type="active site" description="Proton donor; for dehydratase activity" evidence="2">
    <location>
        <position position="877"/>
    </location>
</feature>
<feature type="region of interest" description="C-terminal hotdog fold" evidence="2">
    <location>
        <begin position="816"/>
        <end position="962"/>
    </location>
</feature>
<dbReference type="Gene3D" id="3.40.50.720">
    <property type="entry name" value="NAD(P)-binding Rossmann-like Domain"/>
    <property type="match status" value="1"/>
</dbReference>
<dbReference type="InterPro" id="IPR013968">
    <property type="entry name" value="PKS_KR"/>
</dbReference>
<dbReference type="Proteomes" id="UP000005801">
    <property type="component" value="Unassembled WGS sequence"/>
</dbReference>
<dbReference type="Gene3D" id="3.10.129.110">
    <property type="entry name" value="Polyketide synthase dehydratase"/>
    <property type="match status" value="1"/>
</dbReference>
<comment type="caution">
    <text evidence="4">The sequence shown here is derived from an EMBL/GenBank/DDBJ whole genome shotgun (WGS) entry which is preliminary data.</text>
</comment>
<dbReference type="SUPFAM" id="SSF47336">
    <property type="entry name" value="ACP-like"/>
    <property type="match status" value="2"/>
</dbReference>
<dbReference type="GO" id="GO:0006633">
    <property type="term" value="P:fatty acid biosynthetic process"/>
    <property type="evidence" value="ECO:0007669"/>
    <property type="project" value="TreeGrafter"/>
</dbReference>
<dbReference type="InterPro" id="IPR049551">
    <property type="entry name" value="PKS_DH_C"/>
</dbReference>
<reference evidence="4 5" key="1">
    <citation type="submission" date="2007-06" db="EMBL/GenBank/DDBJ databases">
        <authorList>
            <person name="Shimkets L."/>
            <person name="Ferriera S."/>
            <person name="Johnson J."/>
            <person name="Kravitz S."/>
            <person name="Beeson K."/>
            <person name="Sutton G."/>
            <person name="Rogers Y.-H."/>
            <person name="Friedman R."/>
            <person name="Frazier M."/>
            <person name="Venter J.C."/>
        </authorList>
    </citation>
    <scope>NUCLEOTIDE SEQUENCE [LARGE SCALE GENOMIC DNA]</scope>
    <source>
        <strain evidence="4 5">SIR-1</strain>
    </source>
</reference>
<organism evidence="4 5">
    <name type="scientific">Plesiocystis pacifica SIR-1</name>
    <dbReference type="NCBI Taxonomy" id="391625"/>
    <lineage>
        <taxon>Bacteria</taxon>
        <taxon>Pseudomonadati</taxon>
        <taxon>Myxococcota</taxon>
        <taxon>Polyangia</taxon>
        <taxon>Nannocystales</taxon>
        <taxon>Nannocystaceae</taxon>
        <taxon>Plesiocystis</taxon>
    </lineage>
</organism>
<evidence type="ECO:0000256" key="2">
    <source>
        <dbReference type="PROSITE-ProRule" id="PRU01363"/>
    </source>
</evidence>
<evidence type="ECO:0000259" key="3">
    <source>
        <dbReference type="PROSITE" id="PS52019"/>
    </source>
</evidence>
<dbReference type="Pfam" id="PF08659">
    <property type="entry name" value="KR"/>
    <property type="match status" value="1"/>
</dbReference>
<name>A6G4N9_9BACT</name>
<dbReference type="GO" id="GO:0004312">
    <property type="term" value="F:fatty acid synthase activity"/>
    <property type="evidence" value="ECO:0007669"/>
    <property type="project" value="TreeGrafter"/>
</dbReference>
<dbReference type="InterPro" id="IPR057326">
    <property type="entry name" value="KR_dom"/>
</dbReference>
<dbReference type="Pfam" id="PF14765">
    <property type="entry name" value="PS-DH"/>
    <property type="match status" value="1"/>
</dbReference>
<evidence type="ECO:0000313" key="4">
    <source>
        <dbReference type="EMBL" id="EDM79159.1"/>
    </source>
</evidence>
<dbReference type="InterPro" id="IPR050091">
    <property type="entry name" value="PKS_NRPS_Biosynth_Enz"/>
</dbReference>
<dbReference type="InterPro" id="IPR042104">
    <property type="entry name" value="PKS_dehydratase_sf"/>
</dbReference>
<feature type="domain" description="PKS/mFAS DH" evidence="3">
    <location>
        <begin position="681"/>
        <end position="962"/>
    </location>
</feature>
<proteinExistence type="predicted"/>
<accession>A6G4N9</accession>
<dbReference type="AlphaFoldDB" id="A6G4N9"/>
<dbReference type="OrthoDB" id="7617297at2"/>
<dbReference type="SMART" id="SM00822">
    <property type="entry name" value="PKS_KR"/>
    <property type="match status" value="1"/>
</dbReference>
<dbReference type="InterPro" id="IPR009081">
    <property type="entry name" value="PP-bd_ACP"/>
</dbReference>
<keyword evidence="1" id="KW-0808">Transferase</keyword>
<dbReference type="CDD" id="cd08953">
    <property type="entry name" value="KR_2_SDR_x"/>
    <property type="match status" value="1"/>
</dbReference>
<dbReference type="SUPFAM" id="SSF51735">
    <property type="entry name" value="NAD(P)-binding Rossmann-fold domains"/>
    <property type="match status" value="2"/>
</dbReference>
<feature type="active site" description="Proton acceptor; for dehydratase activity" evidence="2">
    <location>
        <position position="715"/>
    </location>
</feature>
<dbReference type="eggNOG" id="COG0236">
    <property type="taxonomic scope" value="Bacteria"/>
</dbReference>
<gene>
    <name evidence="4" type="ORF">PPSIR1_27373</name>
</gene>
<evidence type="ECO:0000313" key="5">
    <source>
        <dbReference type="Proteomes" id="UP000005801"/>
    </source>
</evidence>
<dbReference type="SMART" id="SM00826">
    <property type="entry name" value="PKS_DH"/>
    <property type="match status" value="1"/>
</dbReference>
<dbReference type="PROSITE" id="PS52019">
    <property type="entry name" value="PKS_MFAS_DH"/>
    <property type="match status" value="1"/>
</dbReference>
<protein>
    <submittedName>
        <fullName evidence="4">Putative multi-domain beta keto-acyl synthase</fullName>
    </submittedName>
</protein>
<evidence type="ECO:0000256" key="1">
    <source>
        <dbReference type="ARBA" id="ARBA00022679"/>
    </source>
</evidence>
<dbReference type="InterPro" id="IPR036291">
    <property type="entry name" value="NAD(P)-bd_dom_sf"/>
</dbReference>
<dbReference type="PANTHER" id="PTHR43775">
    <property type="entry name" value="FATTY ACID SYNTHASE"/>
    <property type="match status" value="1"/>
</dbReference>
<dbReference type="InterPro" id="IPR020807">
    <property type="entry name" value="PKS_DH"/>
</dbReference>
<dbReference type="Gene3D" id="1.10.1200.10">
    <property type="entry name" value="ACP-like"/>
    <property type="match status" value="2"/>
</dbReference>
<dbReference type="PANTHER" id="PTHR43775:SF51">
    <property type="entry name" value="INACTIVE PHENOLPHTHIOCEROL SYNTHESIS POLYKETIDE SYNTHASE TYPE I PKS1-RELATED"/>
    <property type="match status" value="1"/>
</dbReference>
<dbReference type="eggNOG" id="COG1028">
    <property type="taxonomic scope" value="Bacteria"/>
</dbReference>